<evidence type="ECO:0000256" key="1">
    <source>
        <dbReference type="SAM" id="Phobius"/>
    </source>
</evidence>
<gene>
    <name evidence="2" type="ORF">NITUZ_60280</name>
</gene>
<accession>V6AVY2</accession>
<keyword evidence="1" id="KW-0472">Membrane</keyword>
<evidence type="ECO:0000313" key="2">
    <source>
        <dbReference type="EMBL" id="CDI06753.1"/>
    </source>
</evidence>
<dbReference type="Proteomes" id="UP000018159">
    <property type="component" value="Unassembled WGS sequence"/>
</dbReference>
<comment type="caution">
    <text evidence="2">The sequence shown here is derived from an EMBL/GenBank/DDBJ whole genome shotgun (WGS) entry which is preliminary data.</text>
</comment>
<sequence>MAISVATGLAYAEELDVRFLPSKMVENSHGIMHVFVTDGDQVMPKKVTDLTVTSLDSTILHIEKVSSTSSFITEVSVKAVKAGTTKIYLAAPGFTSKEIPVTVYGNKNNAAKILLKVTPNTFTTSGSNEGYVSVELADEDGFPVIAKEDVTILLSTANKDVLEFGDSSLIIKKGQYYAYSKFFVKKSGNAIMYATSNGIETQSATITIKKDEDIKVKMYTYPKILSTNDASKGFIIAQLQDSSGRPVLAQKDITVHYKVIDSTYSETSNYSNNYKQKNTGYFTIPKGSYWGYTQYSLPKGIEGTYDVSISTQDPLTVETEEIEAKNLQFMDDKTVKFETIPVLTTGNNELIGAVYLEDESGNPIGAKKDLMIRIDSSDASSLTIKDTIITRGDQVALVFGKTSHSAPTELKLRPVVAGGDLTTLDVFGPNKDSLQLVVEPLISKVLSGTDFPFVFYLKDGNEITAFPESKNIFISPNEYVTLKPKTVLPRDTLVVAEASSLKKGATSLSFEIGDFKSSLSVDSMSLEPASARLDRAKTVFVGTNDVFSIQLLNAAGLPTYATDNVDVSIVTKDQGIIEMPSKITIEKGKYYALFDAAPKSAGETDVSLLAKGLPLFTEKVKVVSLKPTITINSPQSVNASESFMVTISAAANGKPLADMNVGWDISGGIVQISDSKTGSTGEAMAAIIAQDSPISIKATVGSQWYPDTTVSKTVAVNRESGELFVQQENIEQQYQTPEILGIDPVLIVVPVAIVASGFMLKKKGQLKIRK</sequence>
<dbReference type="EMBL" id="CBTY010000011">
    <property type="protein sequence ID" value="CDI06753.1"/>
    <property type="molecule type" value="Genomic_DNA"/>
</dbReference>
<dbReference type="AlphaFoldDB" id="V6AVY2"/>
<evidence type="ECO:0000313" key="3">
    <source>
        <dbReference type="Proteomes" id="UP000018159"/>
    </source>
</evidence>
<keyword evidence="1" id="KW-1133">Transmembrane helix</keyword>
<keyword evidence="3" id="KW-1185">Reference proteome</keyword>
<dbReference type="STRING" id="1407055.NITUZ_60280"/>
<protein>
    <submittedName>
        <fullName evidence="2">Uncharacterized protein</fullName>
    </submittedName>
</protein>
<dbReference type="RefSeq" id="WP_177309499.1">
    <property type="nucleotide sequence ID" value="NZ_CBTY010000011.1"/>
</dbReference>
<feature type="transmembrane region" description="Helical" evidence="1">
    <location>
        <begin position="739"/>
        <end position="760"/>
    </location>
</feature>
<dbReference type="OrthoDB" id="3157at2157"/>
<keyword evidence="1" id="KW-0812">Transmembrane</keyword>
<proteinExistence type="predicted"/>
<reference evidence="2 3" key="1">
    <citation type="journal article" date="2013" name="PLoS ONE">
        <title>Enrichment and Genome Sequence of the Group I.1a Ammonia-Oxidizing Archaeon ?Ca. Nitrosotenuis uzonensis? Representing a Clade Globally.</title>
        <authorList>
            <person name="Lebedeva E.V."/>
            <person name="Hatzenpichler R."/>
            <person name="Pelletier E."/>
            <person name="Schuster N."/>
            <person name="Hauzmayer S."/>
            <person name="Bulaev A."/>
            <person name="Grigor'eva N.V."/>
            <person name="Galushko A."/>
            <person name="Schmid M."/>
            <person name="Palatinszky M."/>
            <person name="Le Paslier D."/>
            <person name="Daims H."/>
            <person name="Wagner M."/>
        </authorList>
    </citation>
    <scope>NUCLEOTIDE SEQUENCE [LARGE SCALE GENOMIC DNA]</scope>
    <source>
        <strain evidence="2 3">N4</strain>
    </source>
</reference>
<name>V6AVY2_9ARCH</name>
<organism evidence="2 3">
    <name type="scientific">Candidatus Nitrosotenuis uzonensis</name>
    <dbReference type="NCBI Taxonomy" id="1407055"/>
    <lineage>
        <taxon>Archaea</taxon>
        <taxon>Nitrososphaerota</taxon>
        <taxon>Candidatus Nitrosotenuis</taxon>
    </lineage>
</organism>